<dbReference type="CDD" id="cd06259">
    <property type="entry name" value="YdcF-like"/>
    <property type="match status" value="1"/>
</dbReference>
<sequence>MYISNLDANKLTDTQMTKLLFSDIEDDNENGDCILVVGSSKAIQYRLPKAVELYKQGRANKMLFSGGVKWNGSDLSEAEALKKEAISLGVAETDILIEDRSLHTLENVLASLLVLDREFHLYKIRRILVVTTSYHMKRLHLTLKTYMPEWITYSLCPAEDNNTRKDNWSSSELGRQRVKTESAKLITYVKQRALCDMKVNI</sequence>
<dbReference type="PANTHER" id="PTHR30336:SF20">
    <property type="entry name" value="DUF218 DOMAIN-CONTAINING PROTEIN"/>
    <property type="match status" value="1"/>
</dbReference>
<dbReference type="InterPro" id="IPR051599">
    <property type="entry name" value="Cell_Envelope_Assoc"/>
</dbReference>
<comment type="caution">
    <text evidence="2">The sequence shown here is derived from an EMBL/GenBank/DDBJ whole genome shotgun (WGS) entry which is preliminary data.</text>
</comment>
<dbReference type="Gene3D" id="3.40.50.620">
    <property type="entry name" value="HUPs"/>
    <property type="match status" value="1"/>
</dbReference>
<dbReference type="GO" id="GO:0005886">
    <property type="term" value="C:plasma membrane"/>
    <property type="evidence" value="ECO:0007669"/>
    <property type="project" value="TreeGrafter"/>
</dbReference>
<organism evidence="2 3">
    <name type="scientific">Lottiidibacillus patelloidae</name>
    <dbReference type="NCBI Taxonomy" id="2670334"/>
    <lineage>
        <taxon>Bacteria</taxon>
        <taxon>Bacillati</taxon>
        <taxon>Bacillota</taxon>
        <taxon>Bacilli</taxon>
        <taxon>Bacillales</taxon>
        <taxon>Bacillaceae</taxon>
        <taxon>Lottiidibacillus</taxon>
    </lineage>
</organism>
<dbReference type="EMBL" id="NPIA01000001">
    <property type="protein sequence ID" value="OZM58481.1"/>
    <property type="molecule type" value="Genomic_DNA"/>
</dbReference>
<dbReference type="InterPro" id="IPR014729">
    <property type="entry name" value="Rossmann-like_a/b/a_fold"/>
</dbReference>
<feature type="domain" description="DUF218" evidence="1">
    <location>
        <begin position="32"/>
        <end position="147"/>
    </location>
</feature>
<protein>
    <recommendedName>
        <fullName evidence="1">DUF218 domain-containing protein</fullName>
    </recommendedName>
</protein>
<keyword evidence="3" id="KW-1185">Reference proteome</keyword>
<evidence type="ECO:0000259" key="1">
    <source>
        <dbReference type="Pfam" id="PF02698"/>
    </source>
</evidence>
<evidence type="ECO:0000313" key="3">
    <source>
        <dbReference type="Proteomes" id="UP000217083"/>
    </source>
</evidence>
<proteinExistence type="predicted"/>
<dbReference type="Proteomes" id="UP000217083">
    <property type="component" value="Unassembled WGS sequence"/>
</dbReference>
<dbReference type="InterPro" id="IPR003848">
    <property type="entry name" value="DUF218"/>
</dbReference>
<evidence type="ECO:0000313" key="2">
    <source>
        <dbReference type="EMBL" id="OZM58481.1"/>
    </source>
</evidence>
<dbReference type="RefSeq" id="WP_094921437.1">
    <property type="nucleotide sequence ID" value="NZ_NPIA01000001.1"/>
</dbReference>
<reference evidence="2 3" key="2">
    <citation type="submission" date="2017-09" db="EMBL/GenBank/DDBJ databases">
        <title>Bacillus patelloidae sp. nov., isolated from the intestinal tract of a marine limpet.</title>
        <authorList>
            <person name="Liu R."/>
            <person name="Dong C."/>
            <person name="Shao Z."/>
        </authorList>
    </citation>
    <scope>NUCLEOTIDE SEQUENCE [LARGE SCALE GENOMIC DNA]</scope>
    <source>
        <strain evidence="2 3">SA5d-4</strain>
    </source>
</reference>
<gene>
    <name evidence="2" type="ORF">CIB95_02625</name>
</gene>
<name>A0A263BXI9_9BACI</name>
<dbReference type="AlphaFoldDB" id="A0A263BXI9"/>
<dbReference type="Pfam" id="PF02698">
    <property type="entry name" value="DUF218"/>
    <property type="match status" value="1"/>
</dbReference>
<accession>A0A263BXI9</accession>
<dbReference type="PANTHER" id="PTHR30336">
    <property type="entry name" value="INNER MEMBRANE PROTEIN, PROBABLE PERMEASE"/>
    <property type="match status" value="1"/>
</dbReference>
<reference evidence="3" key="1">
    <citation type="submission" date="2017-08" db="EMBL/GenBank/DDBJ databases">
        <authorList>
            <person name="Huang Z."/>
        </authorList>
    </citation>
    <scope>NUCLEOTIDE SEQUENCE [LARGE SCALE GENOMIC DNA]</scope>
    <source>
        <strain evidence="3">SA5d-4</strain>
    </source>
</reference>